<dbReference type="InterPro" id="IPR022742">
    <property type="entry name" value="Hydrolase_4"/>
</dbReference>
<dbReference type="PANTHER" id="PTHR43265:SF1">
    <property type="entry name" value="ESTERASE ESTD"/>
    <property type="match status" value="1"/>
</dbReference>
<accession>A0ABW8SJ84</accession>
<dbReference type="Proteomes" id="UP001623660">
    <property type="component" value="Unassembled WGS sequence"/>
</dbReference>
<dbReference type="EC" id="3.4.-.-" evidence="2"/>
<proteinExistence type="predicted"/>
<dbReference type="RefSeq" id="WP_406791430.1">
    <property type="nucleotide sequence ID" value="NZ_JBJHZX010000008.1"/>
</dbReference>
<evidence type="ECO:0000313" key="2">
    <source>
        <dbReference type="EMBL" id="MFL0195308.1"/>
    </source>
</evidence>
<sequence>MVDEKIVIGAGTKHPLNGILTIPDETDGLLPAVVLVHGSGPSSMDEKIGNNYPFKDLAEGLYKKGIIVLRYDKRTLVYGKEMKNDTGLSVREETIEDAILAADFLRKDSRINSNKIFIIDHSLGGMLAPRIDAEGGNFAGIIIMGGSPRKFEEILMDQNNDVLYSLNKFLKMIAKKQIAALSSKFSNIYNLSDREAKSTLVFRKHTRAYYFKEMGKHPSINYLNALNKPVFILQGDKDFHVSVEKDFGGYKKLLGNMPNVTFKLYTNLNHLFMPAVYGKILKMKEEYKIPQHIDKQVINDISNWIFSI</sequence>
<gene>
    <name evidence="2" type="ORF">ACJDU8_06970</name>
</gene>
<name>A0ABW8SJ84_9CLOT</name>
<dbReference type="Pfam" id="PF12146">
    <property type="entry name" value="Hydrolase_4"/>
    <property type="match status" value="1"/>
</dbReference>
<organism evidence="2 3">
    <name type="scientific">Candidatus Clostridium eludens</name>
    <dbReference type="NCBI Taxonomy" id="3381663"/>
    <lineage>
        <taxon>Bacteria</taxon>
        <taxon>Bacillati</taxon>
        <taxon>Bacillota</taxon>
        <taxon>Clostridia</taxon>
        <taxon>Eubacteriales</taxon>
        <taxon>Clostridiaceae</taxon>
        <taxon>Clostridium</taxon>
    </lineage>
</organism>
<feature type="domain" description="Serine aminopeptidase S33" evidence="1">
    <location>
        <begin position="33"/>
        <end position="272"/>
    </location>
</feature>
<reference evidence="2 3" key="1">
    <citation type="submission" date="2024-11" db="EMBL/GenBank/DDBJ databases">
        <authorList>
            <person name="Heng Y.C."/>
            <person name="Lim A.C.H."/>
            <person name="Lee J.K.Y."/>
            <person name="Kittelmann S."/>
        </authorList>
    </citation>
    <scope>NUCLEOTIDE SEQUENCE [LARGE SCALE GENOMIC DNA]</scope>
    <source>
        <strain evidence="2 3">WILCCON 0269</strain>
    </source>
</reference>
<dbReference type="Gene3D" id="3.40.50.1820">
    <property type="entry name" value="alpha/beta hydrolase"/>
    <property type="match status" value="1"/>
</dbReference>
<evidence type="ECO:0000259" key="1">
    <source>
        <dbReference type="Pfam" id="PF12146"/>
    </source>
</evidence>
<dbReference type="PANTHER" id="PTHR43265">
    <property type="entry name" value="ESTERASE ESTD"/>
    <property type="match status" value="1"/>
</dbReference>
<protein>
    <submittedName>
        <fullName evidence="2">Alpha/beta hydrolase family protein</fullName>
        <ecNumber evidence="2">3.4.-.-</ecNumber>
    </submittedName>
</protein>
<dbReference type="InterPro" id="IPR053145">
    <property type="entry name" value="AB_hydrolase_Est10"/>
</dbReference>
<evidence type="ECO:0000313" key="3">
    <source>
        <dbReference type="Proteomes" id="UP001623660"/>
    </source>
</evidence>
<dbReference type="EMBL" id="JBJHZX010000008">
    <property type="protein sequence ID" value="MFL0195308.1"/>
    <property type="molecule type" value="Genomic_DNA"/>
</dbReference>
<comment type="caution">
    <text evidence="2">The sequence shown here is derived from an EMBL/GenBank/DDBJ whole genome shotgun (WGS) entry which is preliminary data.</text>
</comment>
<dbReference type="InterPro" id="IPR029058">
    <property type="entry name" value="AB_hydrolase_fold"/>
</dbReference>
<keyword evidence="2" id="KW-0378">Hydrolase</keyword>
<keyword evidence="3" id="KW-1185">Reference proteome</keyword>
<dbReference type="SUPFAM" id="SSF53474">
    <property type="entry name" value="alpha/beta-Hydrolases"/>
    <property type="match status" value="1"/>
</dbReference>
<dbReference type="GO" id="GO:0016787">
    <property type="term" value="F:hydrolase activity"/>
    <property type="evidence" value="ECO:0007669"/>
    <property type="project" value="UniProtKB-KW"/>
</dbReference>